<sequence length="522" mass="56303">MHRAFIRRPKRLAAATGLALAVGLAVVPAQADSKPSTHRPSSTGTLGRGAAPGGPVTPQQVIARAQHWVEQDVPYSQSHAWKDDVTGGHYRQDCSGFVSMAWQLKSSLTTRSLPDVANRLSGFSQLEAGDALNYPAAHALLFGGWTDRAKGDFVYYSESRSGRPARKESANIHDSRIAGHPRTVYVPLRYKKLVTTPPSAKPRPAPQPTKRPARTSPSASAAPAPAKQAPTPTPTKRPARSSTSASATPPAPATTSFADGTGTSFAATAHRLYAISPDHSGVYEYTGKGDRWVKVRGRTKRIYTSGSTLYATGPGGDIHRYDRARGTWKRVGGPGAEFAATAKRLYGISPDHSAVYEYTGRGDRWVKVRGRTSRIYTSAGTLYATDLRGGDIHRYDRARGTWKRVGGPGAEFAATAKRLYGISPDHSAVYEYTGRGDRWVKVRGRTSRIYTSAGTLYATDLRGGDIHQYDRAHSKWTRIGGPGADFAATRDRLYGASPDHSGVYAYTGTPDVWLRVGGPLAP</sequence>
<accession>A0ABU3AYV0</accession>
<proteinExistence type="predicted"/>
<feature type="chain" id="PRO_5047454898" description="NlpC/P60 domain-containing protein" evidence="2">
    <location>
        <begin position="32"/>
        <end position="522"/>
    </location>
</feature>
<reference evidence="3" key="1">
    <citation type="submission" date="2024-05" db="EMBL/GenBank/DDBJ databases">
        <title>30 novel species of actinomycetes from the DSMZ collection.</title>
        <authorList>
            <person name="Nouioui I."/>
        </authorList>
    </citation>
    <scope>NUCLEOTIDE SEQUENCE</scope>
    <source>
        <strain evidence="3">DSM 40712</strain>
    </source>
</reference>
<keyword evidence="4" id="KW-1185">Reference proteome</keyword>
<feature type="compositionally biased region" description="Low complexity" evidence="1">
    <location>
        <begin position="210"/>
        <end position="256"/>
    </location>
</feature>
<organism evidence="3 4">
    <name type="scientific">Streptomyces lancefieldiae</name>
    <dbReference type="NCBI Taxonomy" id="3075520"/>
    <lineage>
        <taxon>Bacteria</taxon>
        <taxon>Bacillati</taxon>
        <taxon>Actinomycetota</taxon>
        <taxon>Actinomycetes</taxon>
        <taxon>Kitasatosporales</taxon>
        <taxon>Streptomycetaceae</taxon>
        <taxon>Streptomyces</taxon>
    </lineage>
</organism>
<dbReference type="Gene3D" id="3.90.1720.10">
    <property type="entry name" value="endopeptidase domain like (from Nostoc punctiforme)"/>
    <property type="match status" value="1"/>
</dbReference>
<name>A0ABU3AYV0_9ACTN</name>
<feature type="compositionally biased region" description="Pro residues" evidence="1">
    <location>
        <begin position="199"/>
        <end position="209"/>
    </location>
</feature>
<evidence type="ECO:0008006" key="5">
    <source>
        <dbReference type="Google" id="ProtNLM"/>
    </source>
</evidence>
<feature type="region of interest" description="Disordered" evidence="1">
    <location>
        <begin position="194"/>
        <end position="259"/>
    </location>
</feature>
<comment type="caution">
    <text evidence="3">The sequence shown here is derived from an EMBL/GenBank/DDBJ whole genome shotgun (WGS) entry which is preliminary data.</text>
</comment>
<feature type="region of interest" description="Disordered" evidence="1">
    <location>
        <begin position="29"/>
        <end position="57"/>
    </location>
</feature>
<evidence type="ECO:0000313" key="4">
    <source>
        <dbReference type="Proteomes" id="UP001180724"/>
    </source>
</evidence>
<keyword evidence="2" id="KW-0732">Signal</keyword>
<gene>
    <name evidence="3" type="ORF">RM812_34955</name>
</gene>
<evidence type="ECO:0000313" key="3">
    <source>
        <dbReference type="EMBL" id="MDT0615353.1"/>
    </source>
</evidence>
<dbReference type="EMBL" id="JAVRFH010000059">
    <property type="protein sequence ID" value="MDT0615353.1"/>
    <property type="molecule type" value="Genomic_DNA"/>
</dbReference>
<evidence type="ECO:0000256" key="2">
    <source>
        <dbReference type="SAM" id="SignalP"/>
    </source>
</evidence>
<dbReference type="SUPFAM" id="SSF63825">
    <property type="entry name" value="YWTD domain"/>
    <property type="match status" value="1"/>
</dbReference>
<feature type="signal peptide" evidence="2">
    <location>
        <begin position="1"/>
        <end position="31"/>
    </location>
</feature>
<dbReference type="RefSeq" id="WP_311582447.1">
    <property type="nucleotide sequence ID" value="NZ_JAVRFH010000059.1"/>
</dbReference>
<protein>
    <recommendedName>
        <fullName evidence="5">NlpC/P60 domain-containing protein</fullName>
    </recommendedName>
</protein>
<dbReference type="Proteomes" id="UP001180724">
    <property type="component" value="Unassembled WGS sequence"/>
</dbReference>
<evidence type="ECO:0000256" key="1">
    <source>
        <dbReference type="SAM" id="MobiDB-lite"/>
    </source>
</evidence>